<dbReference type="EC" id="2.3.1.-" evidence="4"/>
<evidence type="ECO:0000313" key="5">
    <source>
        <dbReference type="Proteomes" id="UP001241758"/>
    </source>
</evidence>
<evidence type="ECO:0000313" key="4">
    <source>
        <dbReference type="EMBL" id="MDI6104894.1"/>
    </source>
</evidence>
<dbReference type="CDD" id="cd04301">
    <property type="entry name" value="NAT_SF"/>
    <property type="match status" value="1"/>
</dbReference>
<dbReference type="PROSITE" id="PS51186">
    <property type="entry name" value="GNAT"/>
    <property type="match status" value="1"/>
</dbReference>
<dbReference type="RefSeq" id="WP_282766322.1">
    <property type="nucleotide sequence ID" value="NZ_JASCTH010000038.1"/>
</dbReference>
<evidence type="ECO:0000256" key="2">
    <source>
        <dbReference type="ARBA" id="ARBA00023315"/>
    </source>
</evidence>
<dbReference type="Pfam" id="PF00583">
    <property type="entry name" value="Acetyltransf_1"/>
    <property type="match status" value="1"/>
</dbReference>
<evidence type="ECO:0000259" key="3">
    <source>
        <dbReference type="PROSITE" id="PS51186"/>
    </source>
</evidence>
<keyword evidence="1 4" id="KW-0808">Transferase</keyword>
<dbReference type="InterPro" id="IPR016181">
    <property type="entry name" value="Acyl_CoA_acyltransferase"/>
</dbReference>
<dbReference type="InterPro" id="IPR000182">
    <property type="entry name" value="GNAT_dom"/>
</dbReference>
<keyword evidence="2 4" id="KW-0012">Acyltransferase</keyword>
<dbReference type="GO" id="GO:0016746">
    <property type="term" value="F:acyltransferase activity"/>
    <property type="evidence" value="ECO:0007669"/>
    <property type="project" value="UniProtKB-KW"/>
</dbReference>
<name>A0ABT6WYT2_9ACTN</name>
<keyword evidence="5" id="KW-1185">Reference proteome</keyword>
<dbReference type="InterPro" id="IPR050832">
    <property type="entry name" value="Bact_Acetyltransf"/>
</dbReference>
<feature type="domain" description="N-acetyltransferase" evidence="3">
    <location>
        <begin position="14"/>
        <end position="180"/>
    </location>
</feature>
<comment type="caution">
    <text evidence="4">The sequence shown here is derived from an EMBL/GenBank/DDBJ whole genome shotgun (WGS) entry which is preliminary data.</text>
</comment>
<accession>A0ABT6WYT2</accession>
<evidence type="ECO:0000256" key="1">
    <source>
        <dbReference type="ARBA" id="ARBA00022679"/>
    </source>
</evidence>
<reference evidence="4 5" key="1">
    <citation type="submission" date="2023-05" db="EMBL/GenBank/DDBJ databases">
        <title>Actinoplanes sp. NEAU-A12 genome sequencing.</title>
        <authorList>
            <person name="Wang Z.-S."/>
        </authorList>
    </citation>
    <scope>NUCLEOTIDE SEQUENCE [LARGE SCALE GENOMIC DNA]</scope>
    <source>
        <strain evidence="4 5">NEAU-A12</strain>
    </source>
</reference>
<proteinExistence type="predicted"/>
<dbReference type="Gene3D" id="3.40.630.30">
    <property type="match status" value="1"/>
</dbReference>
<dbReference type="SUPFAM" id="SSF55729">
    <property type="entry name" value="Acyl-CoA N-acyltransferases (Nat)"/>
    <property type="match status" value="1"/>
</dbReference>
<gene>
    <name evidence="4" type="ORF">QLQ12_40540</name>
</gene>
<dbReference type="EMBL" id="JASCTH010000038">
    <property type="protein sequence ID" value="MDI6104894.1"/>
    <property type="molecule type" value="Genomic_DNA"/>
</dbReference>
<sequence>MGDWEVRLIGSGGTTEREAAGIAALLRGLVADGAALGWVAPPSAEEVGALIADLVAGVPAGDTASAVAVAFTAGGDEEVAGFGYWRRYRRPTHRPHADLEELAVAPGRQGLGLGRALLSTLIAAALRQGVEVLTLDVRGGNTRAEALAQKLGFHQYGRLENFVAVGDARHDKLFYALDLRELRGPAAS</sequence>
<organism evidence="4 5">
    <name type="scientific">Actinoplanes sandaracinus</name>
    <dbReference type="NCBI Taxonomy" id="3045177"/>
    <lineage>
        <taxon>Bacteria</taxon>
        <taxon>Bacillati</taxon>
        <taxon>Actinomycetota</taxon>
        <taxon>Actinomycetes</taxon>
        <taxon>Micromonosporales</taxon>
        <taxon>Micromonosporaceae</taxon>
        <taxon>Actinoplanes</taxon>
    </lineage>
</organism>
<dbReference type="Proteomes" id="UP001241758">
    <property type="component" value="Unassembled WGS sequence"/>
</dbReference>
<dbReference type="PROSITE" id="PS50890">
    <property type="entry name" value="PUA"/>
    <property type="match status" value="1"/>
</dbReference>
<dbReference type="PANTHER" id="PTHR43877">
    <property type="entry name" value="AMINOALKYLPHOSPHONATE N-ACETYLTRANSFERASE-RELATED-RELATED"/>
    <property type="match status" value="1"/>
</dbReference>
<protein>
    <submittedName>
        <fullName evidence="4">GNAT family N-acetyltransferase</fullName>
        <ecNumber evidence="4">2.3.1.-</ecNumber>
    </submittedName>
</protein>